<dbReference type="KEGG" id="hpak:JT17_00845"/>
<organism evidence="1 2">
    <name type="scientific">Glaesserella parasuis</name>
    <name type="common">Haemophilus parasuis</name>
    <dbReference type="NCBI Taxonomy" id="738"/>
    <lineage>
        <taxon>Bacteria</taxon>
        <taxon>Pseudomonadati</taxon>
        <taxon>Pseudomonadota</taxon>
        <taxon>Gammaproteobacteria</taxon>
        <taxon>Pasteurellales</taxon>
        <taxon>Pasteurellaceae</taxon>
        <taxon>Glaesserella</taxon>
    </lineage>
</organism>
<dbReference type="AlphaFoldDB" id="A0A6I5WKQ5"/>
<evidence type="ECO:0000313" key="2">
    <source>
        <dbReference type="Proteomes" id="UP000509790"/>
    </source>
</evidence>
<sequence length="139" mass="16645">MNVAYTQLFNMAFSDEEDKQFFIEQFKYWKQNGENSSYHFGKDGFYTPIQSGLRHVHLVPVINILDKINWDKHWQTGQRRTSDTCLVYVEDGSDYLLITILPEPLAHKIAAQREENHRVIMKHFRHIAEQFFYYRNIVS</sequence>
<reference evidence="1 2" key="1">
    <citation type="submission" date="2019-06" db="EMBL/GenBank/DDBJ databases">
        <title>Complete genome sequence of Haemophilus parasuis HPS412.</title>
        <authorList>
            <person name="Yang S."/>
            <person name="Huang C."/>
        </authorList>
    </citation>
    <scope>NUCLEOTIDE SEQUENCE [LARGE SCALE GENOMIC DNA]</scope>
    <source>
        <strain evidence="1 2">HPS412</strain>
    </source>
</reference>
<dbReference type="InterPro" id="IPR020353">
    <property type="entry name" value="Toxin_YafO"/>
</dbReference>
<protein>
    <submittedName>
        <fullName evidence="1">Uncharacterized protein</fullName>
    </submittedName>
</protein>
<dbReference type="EMBL" id="CP041334">
    <property type="protein sequence ID" value="QKY73243.1"/>
    <property type="molecule type" value="Genomic_DNA"/>
</dbReference>
<proteinExistence type="predicted"/>
<dbReference type="RefSeq" id="WP_005713958.1">
    <property type="nucleotide sequence ID" value="NZ_CP009237.1"/>
</dbReference>
<evidence type="ECO:0000313" key="1">
    <source>
        <dbReference type="EMBL" id="QKY73243.1"/>
    </source>
</evidence>
<accession>A0A6I5WKQ5</accession>
<gene>
    <name evidence="1" type="ORF">FLK62_08325</name>
</gene>
<dbReference type="Pfam" id="PF13957">
    <property type="entry name" value="YafO_toxin"/>
    <property type="match status" value="1"/>
</dbReference>
<name>A0A6I5WKQ5_GLAPU</name>
<dbReference type="Proteomes" id="UP000509790">
    <property type="component" value="Chromosome"/>
</dbReference>